<feature type="region of interest" description="Disordered" evidence="1">
    <location>
        <begin position="1565"/>
        <end position="1592"/>
    </location>
</feature>
<dbReference type="Proteomes" id="UP000648187">
    <property type="component" value="Unassembled WGS sequence"/>
</dbReference>
<keyword evidence="3" id="KW-1185">Reference proteome</keyword>
<feature type="compositionally biased region" description="Basic and acidic residues" evidence="1">
    <location>
        <begin position="1130"/>
        <end position="1142"/>
    </location>
</feature>
<feature type="region of interest" description="Disordered" evidence="1">
    <location>
        <begin position="1730"/>
        <end position="1757"/>
    </location>
</feature>
<feature type="region of interest" description="Disordered" evidence="1">
    <location>
        <begin position="1688"/>
        <end position="1715"/>
    </location>
</feature>
<feature type="region of interest" description="Disordered" evidence="1">
    <location>
        <begin position="2075"/>
        <end position="2094"/>
    </location>
</feature>
<accession>A0A835GSC3</accession>
<feature type="compositionally biased region" description="Basic and acidic residues" evidence="1">
    <location>
        <begin position="1533"/>
        <end position="1549"/>
    </location>
</feature>
<feature type="region of interest" description="Disordered" evidence="1">
    <location>
        <begin position="1456"/>
        <end position="1513"/>
    </location>
</feature>
<reference evidence="2" key="1">
    <citation type="submission" date="2020-08" db="EMBL/GenBank/DDBJ databases">
        <title>Spodoptera exigua strain:BAW_Kor-Di-RS1 Genome sequencing and assembly.</title>
        <authorList>
            <person name="Kim J."/>
            <person name="Nam H.Y."/>
            <person name="Kwon M."/>
            <person name="Choi J.H."/>
            <person name="Cho S.R."/>
            <person name="Kim G.-H."/>
        </authorList>
    </citation>
    <scope>NUCLEOTIDE SEQUENCE</scope>
    <source>
        <strain evidence="2">BAW_Kor-Di-RS1</strain>
        <tissue evidence="2">Whole-body</tissue>
    </source>
</reference>
<feature type="region of interest" description="Disordered" evidence="1">
    <location>
        <begin position="1528"/>
        <end position="1549"/>
    </location>
</feature>
<feature type="compositionally biased region" description="Basic and acidic residues" evidence="1">
    <location>
        <begin position="1650"/>
        <end position="1674"/>
    </location>
</feature>
<organism evidence="2 3">
    <name type="scientific">Spodoptera exigua</name>
    <name type="common">Beet armyworm</name>
    <name type="synonym">Noctua fulgens</name>
    <dbReference type="NCBI Taxonomy" id="7107"/>
    <lineage>
        <taxon>Eukaryota</taxon>
        <taxon>Metazoa</taxon>
        <taxon>Ecdysozoa</taxon>
        <taxon>Arthropoda</taxon>
        <taxon>Hexapoda</taxon>
        <taxon>Insecta</taxon>
        <taxon>Pterygota</taxon>
        <taxon>Neoptera</taxon>
        <taxon>Endopterygota</taxon>
        <taxon>Lepidoptera</taxon>
        <taxon>Glossata</taxon>
        <taxon>Ditrysia</taxon>
        <taxon>Noctuoidea</taxon>
        <taxon>Noctuidae</taxon>
        <taxon>Amphipyrinae</taxon>
        <taxon>Spodoptera</taxon>
    </lineage>
</organism>
<protein>
    <submittedName>
        <fullName evidence="2">Uncharacterized protein</fullName>
    </submittedName>
</protein>
<evidence type="ECO:0000256" key="1">
    <source>
        <dbReference type="SAM" id="MobiDB-lite"/>
    </source>
</evidence>
<dbReference type="EMBL" id="JACKWZ010000010">
    <property type="protein sequence ID" value="KAF9423274.1"/>
    <property type="molecule type" value="Genomic_DNA"/>
</dbReference>
<feature type="compositionally biased region" description="Low complexity" evidence="1">
    <location>
        <begin position="489"/>
        <end position="498"/>
    </location>
</feature>
<gene>
    <name evidence="2" type="ORF">HW555_001343</name>
</gene>
<feature type="compositionally biased region" description="Basic and acidic residues" evidence="1">
    <location>
        <begin position="1612"/>
        <end position="1633"/>
    </location>
</feature>
<evidence type="ECO:0000313" key="2">
    <source>
        <dbReference type="EMBL" id="KAF9423274.1"/>
    </source>
</evidence>
<feature type="compositionally biased region" description="Basic and acidic residues" evidence="1">
    <location>
        <begin position="1737"/>
        <end position="1750"/>
    </location>
</feature>
<feature type="compositionally biased region" description="Polar residues" evidence="1">
    <location>
        <begin position="10"/>
        <end position="27"/>
    </location>
</feature>
<feature type="region of interest" description="Disordered" evidence="1">
    <location>
        <begin position="1605"/>
        <end position="1633"/>
    </location>
</feature>
<feature type="compositionally biased region" description="Polar residues" evidence="1">
    <location>
        <begin position="1094"/>
        <end position="1108"/>
    </location>
</feature>
<evidence type="ECO:0000313" key="3">
    <source>
        <dbReference type="Proteomes" id="UP000648187"/>
    </source>
</evidence>
<name>A0A835GSC3_SPOEX</name>
<feature type="region of interest" description="Disordered" evidence="1">
    <location>
        <begin position="1645"/>
        <end position="1674"/>
    </location>
</feature>
<comment type="caution">
    <text evidence="2">The sequence shown here is derived from an EMBL/GenBank/DDBJ whole genome shotgun (WGS) entry which is preliminary data.</text>
</comment>
<feature type="compositionally biased region" description="Basic and acidic residues" evidence="1">
    <location>
        <begin position="1571"/>
        <end position="1592"/>
    </location>
</feature>
<proteinExistence type="predicted"/>
<feature type="region of interest" description="Disordered" evidence="1">
    <location>
        <begin position="1094"/>
        <end position="1147"/>
    </location>
</feature>
<sequence length="2519" mass="287326">MDAKDLRTESGVTERNNDGSKYSQSSGIALHCDRNKSYQDIGSNSLGKVEAQNARPCAVIGPDRIVPPPAVSDAYHIKKGPTEPWPCMDSSYRRLPEYPHKLTNFQNPTRNISPRQTFQENMQRIMVPPTYNSIKINDDTNYAQISDRNNSVPKNIKLNMPPEAKFCDVPYAVNPSNNELKNVRNSEMCLPSVNPTVTRTAPHGWPAGSVNLRSTRMYSAPELYQYQEYPSCAGPRPVVPRPYRTVPEEQGYVYADPYYQDGNIRFKPYPSVKERYPQQRYEYIGNYSNPFHPPPGFPAHKYELQKSIPPHPYPPYPPIKYLDSRVAEPVMEGYQRNPQGNYNIQYRNQVIHPNYGPVISNCPQNKMHSYPPDANMKSIPPNKIPYDNTTKAYIEYDNNRPKVHPSTESYFVNEMTRMPMKSQVIMPNYTTVNVHNLPPNPYYKKDPQVLKNYEHMAHFRNIDPNINIHNPMARHAPVFSPNTLAISPTDSNTSNDTTQTLGASQEDCGYVSQSSTASVRSIDSGVNRIPNEYLRKYYDNRYGPIVRTSPMMSKSQLNSNNNASKDKKQIDVRQFLQMWNEGDEEQDENGSKEIIIQTGSSEKTNFNKTNDGMNNQEQLYVLGLVNVPSEELAKYEHIQKVSKLPENIKGYNSIELLNQFEEVIESSNISNYKTLPSKDYHMAMKSHQKQVTGVVPPRPVSPLDVEAKISQSVIHKEVGCNFEIKPCSPKMLNVEVAAPVQNILAERSIEKVANPVINKSPMLNGINENIDCNIIKRSDHRMNMNENIRIPSCKMINNTQFSNTNPMDHIKSSYSLQDLESNSGLCLASLPRLDNDIELNFPEVNQQFINANKGDSNIITSSIRDLPTLEVLDPPENQIKDKYDHSNLSKTDIDVAKSPHIVESETEFSKLSKYRKTKTNFSELKEIQLQHNINAIRTDSVIIKNPENIKNYEDNTDNSLNCSDKIVADVPINLTAQENISIENASETTHIIEPEKETLLPSDIAIDFSLNKTDDLNDTESPETNIESQINGTAHVEENCLNTFTNKDISSDSISLLQTFTEQHINDDIIKESKEDANCNLNKKEEIDNISNTNFNGNNKTKEVTSTNNDDHKLVSDLGEREVNSGATEHVTDEMKSPKPTETEMPNSLNLTLRTSDQNIKESQNVVVTIDTSNDLSKETNYMFPEIYSELTENLTQNSNKIYDPNTNTQDATNSEMTKNCENLDVTDEVDSPIPNETELCLDKSENYTLNGISATETYSGIREEIPSSSPLHQIDNKGFQLNEDLCYNISENNEQTNEMIGRDGKIENKNPLRLLEELSPSNHEKKLIEMNEAAQDTPCCVKQPDLYYCDQIINRDIKEKLDKPIRRAFGYFNKELYSPWIQKLLIYSEGSCNSLTTEKDIECSDDFFYDSMESLNTSTDAVVTQDVCDLDMSESSFKDDELPFEYSKTPFENRKTTFKDNEPTVENNKAPFEDDESPCENRKRPLENDESPFENCKAPFEDDEPPFNDDKSSFKYVEPIFKEFEDVTPPIKDGKTQIKDDESPFKDVEPVFKGDKQAFKYVEPEFEDSPPIKDGKTPIKDDESTFKDDEPVFEGDKRAFKYVEPEFEDSPPIKDGKTPIKDDESTFKDDEPVFEGDKRAFKYVEPGNEDDKPPIKDGKTRIKDDESPFKDVEPVFKGDKQAFKYVKPEFEDSPPIKDGKTPIKDDESTFKDDEPVFEGDKQAFKYVEPEFEDDTTPIKDDKPLIKDEEPPLGEYKSLFENDKPAVEDGVSKTVTKYQDSDCDMAMETDSASVVNFPIVDDYVEESVTNQVDLDSNVDCESQEGVQEENDPVSNKVIFDELNEELNKKYLSESYIEPDIGVNRLTDKNINVGCEDHFNDVYDNHCEVLSEVDTSNEEEVAYESVQFTPDQYDEELENRRQNTTLLPTESENTRFPANEVPHKKCNRLKRSLSDSALNMYSNEEQSKQENEDNIQFVWPFKHNGCIITEEENEETEKICFTELSEDCLQNDQNTETLGEDISSPQPEQACEYSDSVIVDCGEEKALEESWVEDVGCVETVIGDDVAEDIEICEPSSPKDVTLSDNEESGVFTSSEHTDKVKSIYGDQMCNDDALFVETLYNTPQMDVNKTLYSRETRVSEEYDRYYDNDSLEKMLSEPNEPPLSPYVPQYIDNILHSAKLNPEEAPENKENVNEGSLATLQNKSNSLDIVVDINVNKSERDNRHSIEVFAKTRENAVHSCESSVDNVFTYNQIDEDAVYTSSSPEVSSTTSEEKNSGILLKITNYKGSRISQINDISSVNKRSSCKFTEEKEYLHSHANFSNRPLLTKAAQKYIPPLKESIRDLKVKLSLPQHSLMKLKQLKISKDEPKLNKQNVPTPRIPKKPKPKFEDVLKSIDEMQFKMHKEKTKKPKKTIPKVVIKKNQNGSHYASTSNKDDFNPDLTGRKWQPWVFIEKNHFIDKMATRNKTKAIYSHRKRTYVLAEKFQKYKSASSAKFVISPPISENSSSGLKYTIRLKHNY</sequence>
<feature type="region of interest" description="Disordered" evidence="1">
    <location>
        <begin position="1"/>
        <end position="28"/>
    </location>
</feature>
<feature type="compositionally biased region" description="Basic and acidic residues" evidence="1">
    <location>
        <begin position="1109"/>
        <end position="1123"/>
    </location>
</feature>
<feature type="region of interest" description="Disordered" evidence="1">
    <location>
        <begin position="484"/>
        <end position="509"/>
    </location>
</feature>